<keyword evidence="1" id="KW-0540">Nuclease</keyword>
<reference evidence="6 7" key="1">
    <citation type="submission" date="2023-02" db="EMBL/GenBank/DDBJ databases">
        <title>Bacterial whole genomic sequence of Curvibacter sp. HBC61.</title>
        <authorList>
            <person name="Le V."/>
            <person name="Ko S.-R."/>
            <person name="Ahn C.-Y."/>
            <person name="Oh H.-M."/>
        </authorList>
    </citation>
    <scope>NUCLEOTIDE SEQUENCE [LARGE SCALE GENOMIC DNA]</scope>
    <source>
        <strain evidence="6 7">HBC61</strain>
    </source>
</reference>
<evidence type="ECO:0000313" key="6">
    <source>
        <dbReference type="EMBL" id="MDD0838268.1"/>
    </source>
</evidence>
<dbReference type="InterPro" id="IPR016071">
    <property type="entry name" value="Staphylococal_nuclease_OB-fold"/>
</dbReference>
<gene>
    <name evidence="6" type="ORF">PSQ40_06765</name>
</gene>
<dbReference type="InterPro" id="IPR035437">
    <property type="entry name" value="SNase_OB-fold_sf"/>
</dbReference>
<evidence type="ECO:0000256" key="4">
    <source>
        <dbReference type="SAM" id="MobiDB-lite"/>
    </source>
</evidence>
<dbReference type="PROSITE" id="PS50830">
    <property type="entry name" value="TNASE_3"/>
    <property type="match status" value="1"/>
</dbReference>
<dbReference type="PANTHER" id="PTHR12302:SF3">
    <property type="entry name" value="SERINE_THREONINE-PROTEIN KINASE 31"/>
    <property type="match status" value="1"/>
</dbReference>
<evidence type="ECO:0000313" key="7">
    <source>
        <dbReference type="Proteomes" id="UP001528673"/>
    </source>
</evidence>
<proteinExistence type="predicted"/>
<protein>
    <submittedName>
        <fullName evidence="6">Thermonuclease family protein</fullName>
    </submittedName>
</protein>
<evidence type="ECO:0000256" key="2">
    <source>
        <dbReference type="ARBA" id="ARBA00022759"/>
    </source>
</evidence>
<dbReference type="EMBL" id="JAQSIP010000003">
    <property type="protein sequence ID" value="MDD0838268.1"/>
    <property type="molecule type" value="Genomic_DNA"/>
</dbReference>
<feature type="compositionally biased region" description="Basic residues" evidence="4">
    <location>
        <begin position="153"/>
        <end position="163"/>
    </location>
</feature>
<keyword evidence="3" id="KW-0378">Hydrolase</keyword>
<feature type="domain" description="TNase-like" evidence="5">
    <location>
        <begin position="15"/>
        <end position="142"/>
    </location>
</feature>
<keyword evidence="2" id="KW-0255">Endonuclease</keyword>
<dbReference type="RefSeq" id="WP_273949975.1">
    <property type="nucleotide sequence ID" value="NZ_JAQSIP010000003.1"/>
</dbReference>
<dbReference type="Gene3D" id="2.40.50.90">
    <property type="match status" value="1"/>
</dbReference>
<sequence length="163" mass="18286">MDGPLVLSVVMACLVLRVADGDTLTAQCPHQPPMKSGAPWPLPVKVKVRLAEIDAPEKGQAFGQRSKRALEQLCLGRMAQVRATESDRYGRWVAHVQCQGLDVNAQQVRSGMAWVYERYAQDPQLPRLQQQAQAQRQGLWVEARPTPPWTFRQQRKAPKSPPP</sequence>
<comment type="caution">
    <text evidence="6">The sequence shown here is derived from an EMBL/GenBank/DDBJ whole genome shotgun (WGS) entry which is preliminary data.</text>
</comment>
<feature type="region of interest" description="Disordered" evidence="4">
    <location>
        <begin position="141"/>
        <end position="163"/>
    </location>
</feature>
<evidence type="ECO:0000259" key="5">
    <source>
        <dbReference type="PROSITE" id="PS50830"/>
    </source>
</evidence>
<name>A0ABT5MZS2_9BURK</name>
<dbReference type="Pfam" id="PF00565">
    <property type="entry name" value="SNase"/>
    <property type="match status" value="1"/>
</dbReference>
<dbReference type="Proteomes" id="UP001528673">
    <property type="component" value="Unassembled WGS sequence"/>
</dbReference>
<accession>A0ABT5MZS2</accession>
<keyword evidence="7" id="KW-1185">Reference proteome</keyword>
<evidence type="ECO:0000256" key="1">
    <source>
        <dbReference type="ARBA" id="ARBA00022722"/>
    </source>
</evidence>
<dbReference type="SMART" id="SM00318">
    <property type="entry name" value="SNc"/>
    <property type="match status" value="1"/>
</dbReference>
<dbReference type="SUPFAM" id="SSF50199">
    <property type="entry name" value="Staphylococcal nuclease"/>
    <property type="match status" value="1"/>
</dbReference>
<organism evidence="6 7">
    <name type="scientific">Curvibacter cyanobacteriorum</name>
    <dbReference type="NCBI Taxonomy" id="3026422"/>
    <lineage>
        <taxon>Bacteria</taxon>
        <taxon>Pseudomonadati</taxon>
        <taxon>Pseudomonadota</taxon>
        <taxon>Betaproteobacteria</taxon>
        <taxon>Burkholderiales</taxon>
        <taxon>Comamonadaceae</taxon>
        <taxon>Curvibacter</taxon>
    </lineage>
</organism>
<dbReference type="PANTHER" id="PTHR12302">
    <property type="entry name" value="EBNA2 BINDING PROTEIN P100"/>
    <property type="match status" value="1"/>
</dbReference>
<evidence type="ECO:0000256" key="3">
    <source>
        <dbReference type="ARBA" id="ARBA00022801"/>
    </source>
</evidence>